<reference evidence="6" key="1">
    <citation type="submission" date="2020-10" db="EMBL/GenBank/DDBJ databases">
        <authorList>
            <person name="Gilroy R."/>
        </authorList>
    </citation>
    <scope>NUCLEOTIDE SEQUENCE</scope>
    <source>
        <strain evidence="6">ChiSxjej2B14-8506</strain>
    </source>
</reference>
<dbReference type="Proteomes" id="UP000824123">
    <property type="component" value="Unassembled WGS sequence"/>
</dbReference>
<evidence type="ECO:0000256" key="3">
    <source>
        <dbReference type="ARBA" id="ARBA00022729"/>
    </source>
</evidence>
<dbReference type="GO" id="GO:0042597">
    <property type="term" value="C:periplasmic space"/>
    <property type="evidence" value="ECO:0007669"/>
    <property type="project" value="UniProtKB-SubCell"/>
</dbReference>
<dbReference type="GO" id="GO:0015846">
    <property type="term" value="P:polyamine transport"/>
    <property type="evidence" value="ECO:0007669"/>
    <property type="project" value="InterPro"/>
</dbReference>
<dbReference type="AlphaFoldDB" id="A0A9D1S4G8"/>
<dbReference type="SUPFAM" id="SSF53850">
    <property type="entry name" value="Periplasmic binding protein-like II"/>
    <property type="match status" value="1"/>
</dbReference>
<dbReference type="PANTHER" id="PTHR30222:SF17">
    <property type="entry name" value="SPERMIDINE_PUTRESCINE-BINDING PERIPLASMIC PROTEIN"/>
    <property type="match status" value="1"/>
</dbReference>
<dbReference type="EMBL" id="DVNK01000025">
    <property type="protein sequence ID" value="HIU46237.1"/>
    <property type="molecule type" value="Genomic_DNA"/>
</dbReference>
<comment type="caution">
    <text evidence="6">The sequence shown here is derived from an EMBL/GenBank/DDBJ whole genome shotgun (WGS) entry which is preliminary data.</text>
</comment>
<gene>
    <name evidence="6" type="ORF">IAC59_03140</name>
</gene>
<feature type="non-terminal residue" evidence="6">
    <location>
        <position position="1"/>
    </location>
</feature>
<name>A0A9D1S4G8_9FIRM</name>
<dbReference type="PRINTS" id="PR00909">
    <property type="entry name" value="SPERMDNBNDNG"/>
</dbReference>
<keyword evidence="3" id="KW-0732">Signal</keyword>
<keyword evidence="2" id="KW-0813">Transport</keyword>
<dbReference type="PIRSF" id="PIRSF019574">
    <property type="entry name" value="Periplasmic_polyamine_BP"/>
    <property type="match status" value="1"/>
</dbReference>
<evidence type="ECO:0000256" key="1">
    <source>
        <dbReference type="ARBA" id="ARBA00004418"/>
    </source>
</evidence>
<feature type="binding site" evidence="5">
    <location>
        <position position="9"/>
    </location>
    <ligand>
        <name>spermidine</name>
        <dbReference type="ChEBI" id="CHEBI:57834"/>
    </ligand>
</feature>
<dbReference type="InterPro" id="IPR006059">
    <property type="entry name" value="SBP"/>
</dbReference>
<feature type="binding site" evidence="5">
    <location>
        <position position="57"/>
    </location>
    <ligand>
        <name>spermidine</name>
        <dbReference type="ChEBI" id="CHEBI:57834"/>
    </ligand>
</feature>
<dbReference type="Gene3D" id="3.40.190.10">
    <property type="entry name" value="Periplasmic binding protein-like II"/>
    <property type="match status" value="2"/>
</dbReference>
<evidence type="ECO:0000256" key="2">
    <source>
        <dbReference type="ARBA" id="ARBA00022448"/>
    </source>
</evidence>
<accession>A0A9D1S4G8</accession>
<dbReference type="InterPro" id="IPR001188">
    <property type="entry name" value="Sperm_putr-bd"/>
</dbReference>
<keyword evidence="4" id="KW-0574">Periplasm</keyword>
<dbReference type="CDD" id="cd13590">
    <property type="entry name" value="PBP2_PotD_PotF_like"/>
    <property type="match status" value="1"/>
</dbReference>
<evidence type="ECO:0000256" key="5">
    <source>
        <dbReference type="PIRSR" id="PIRSR019574-1"/>
    </source>
</evidence>
<sequence>EVVVYNWGEYIDEDVLDMFTEETGIKVTYAMFSTNEDMYVKLKAGAANYDVIFPSDYMIERLLNEDRLEKLNYDNIPNAANILSWLREDPYNVYDPTNEYSVPYMWGTVGILYNTEMVDEPITSWTSMFDTKYVNNVFMYDSFRDSIGITLKMLGYSMNTRDWDQINEAKEALIKQKQDGIVKAYQVDETKDKMVAGEAALALIWSGDAQYAIELNDKLAYVVPEEGSNIWIDGMCIPKGAQNKENAEAFINFLCREDIARMNMDEIGYCTPIQPVVDNMTDEEKANHVWNPTADEIARCEIFRDVGDAVMDYEDVWLEIKAAR</sequence>
<dbReference type="PANTHER" id="PTHR30222">
    <property type="entry name" value="SPERMIDINE/PUTRESCINE-BINDING PERIPLASMIC PROTEIN"/>
    <property type="match status" value="1"/>
</dbReference>
<comment type="subcellular location">
    <subcellularLocation>
        <location evidence="1">Periplasm</location>
    </subcellularLocation>
</comment>
<evidence type="ECO:0000313" key="6">
    <source>
        <dbReference type="EMBL" id="HIU46237.1"/>
    </source>
</evidence>
<proteinExistence type="predicted"/>
<protein>
    <submittedName>
        <fullName evidence="6">Spermidine/putrescine ABC transporter substrate-binding protein</fullName>
    </submittedName>
</protein>
<dbReference type="GO" id="GO:0019808">
    <property type="term" value="F:polyamine binding"/>
    <property type="evidence" value="ECO:0007669"/>
    <property type="project" value="InterPro"/>
</dbReference>
<organism evidence="6 7">
    <name type="scientific">Candidatus Fimadaptatus faecigallinarum</name>
    <dbReference type="NCBI Taxonomy" id="2840814"/>
    <lineage>
        <taxon>Bacteria</taxon>
        <taxon>Bacillati</taxon>
        <taxon>Bacillota</taxon>
        <taxon>Clostridia</taxon>
        <taxon>Eubacteriales</taxon>
        <taxon>Candidatus Fimadaptatus</taxon>
    </lineage>
</organism>
<dbReference type="Pfam" id="PF13416">
    <property type="entry name" value="SBP_bac_8"/>
    <property type="match status" value="1"/>
</dbReference>
<reference evidence="6" key="2">
    <citation type="journal article" date="2021" name="PeerJ">
        <title>Extensive microbial diversity within the chicken gut microbiome revealed by metagenomics and culture.</title>
        <authorList>
            <person name="Gilroy R."/>
            <person name="Ravi A."/>
            <person name="Getino M."/>
            <person name="Pursley I."/>
            <person name="Horton D.L."/>
            <person name="Alikhan N.F."/>
            <person name="Baker D."/>
            <person name="Gharbi K."/>
            <person name="Hall N."/>
            <person name="Watson M."/>
            <person name="Adriaenssens E.M."/>
            <person name="Foster-Nyarko E."/>
            <person name="Jarju S."/>
            <person name="Secka A."/>
            <person name="Antonio M."/>
            <person name="Oren A."/>
            <person name="Chaudhuri R.R."/>
            <person name="La Ragione R."/>
            <person name="Hildebrand F."/>
            <person name="Pallen M.J."/>
        </authorList>
    </citation>
    <scope>NUCLEOTIDE SEQUENCE</scope>
    <source>
        <strain evidence="6">ChiSxjej2B14-8506</strain>
    </source>
</reference>
<evidence type="ECO:0000313" key="7">
    <source>
        <dbReference type="Proteomes" id="UP000824123"/>
    </source>
</evidence>
<evidence type="ECO:0000256" key="4">
    <source>
        <dbReference type="ARBA" id="ARBA00022764"/>
    </source>
</evidence>